<dbReference type="GeneID" id="496721"/>
<evidence type="ECO:0000256" key="6">
    <source>
        <dbReference type="ARBA" id="ARBA00022801"/>
    </source>
</evidence>
<evidence type="ECO:0000256" key="8">
    <source>
        <dbReference type="ARBA" id="ARBA00023049"/>
    </source>
</evidence>
<dbReference type="GO" id="GO:0004181">
    <property type="term" value="F:metallocarboxypeptidase activity"/>
    <property type="evidence" value="ECO:0000318"/>
    <property type="project" value="GO_Central"/>
</dbReference>
<keyword evidence="12" id="KW-1185">Reference proteome</keyword>
<evidence type="ECO:0000256" key="7">
    <source>
        <dbReference type="ARBA" id="ARBA00022833"/>
    </source>
</evidence>
<dbReference type="PROSITE" id="PS00133">
    <property type="entry name" value="CARBOXYPEPT_ZN_2"/>
    <property type="match status" value="1"/>
</dbReference>
<dbReference type="PRINTS" id="PR00765">
    <property type="entry name" value="CRBOXYPTASEA"/>
</dbReference>
<evidence type="ECO:0000313" key="12">
    <source>
        <dbReference type="Proteomes" id="UP000008143"/>
    </source>
</evidence>
<organism evidence="12 13">
    <name type="scientific">Xenopus tropicalis</name>
    <name type="common">Western clawed frog</name>
    <name type="synonym">Silurana tropicalis</name>
    <dbReference type="NCBI Taxonomy" id="8364"/>
    <lineage>
        <taxon>Eukaryota</taxon>
        <taxon>Metazoa</taxon>
        <taxon>Chordata</taxon>
        <taxon>Craniata</taxon>
        <taxon>Vertebrata</taxon>
        <taxon>Euteleostomi</taxon>
        <taxon>Amphibia</taxon>
        <taxon>Batrachia</taxon>
        <taxon>Anura</taxon>
        <taxon>Pipoidea</taxon>
        <taxon>Pipidae</taxon>
        <taxon>Xenopodinae</taxon>
        <taxon>Xenopus</taxon>
        <taxon>Silurana</taxon>
    </lineage>
</organism>
<dbReference type="InterPro" id="IPR050753">
    <property type="entry name" value="Peptidase_M14_domain"/>
</dbReference>
<keyword evidence="7" id="KW-0862">Zinc</keyword>
<evidence type="ECO:0000256" key="9">
    <source>
        <dbReference type="ARBA" id="ARBA00023180"/>
    </source>
</evidence>
<keyword evidence="8" id="KW-0482">Metalloprotease</keyword>
<dbReference type="RefSeq" id="XP_012814387.2">
    <property type="nucleotide sequence ID" value="XM_012958933.3"/>
</dbReference>
<protein>
    <submittedName>
        <fullName evidence="13">Carboxypeptidase M isoform X1</fullName>
    </submittedName>
</protein>
<evidence type="ECO:0000256" key="1">
    <source>
        <dbReference type="ARBA" id="ARBA00001947"/>
    </source>
</evidence>
<gene>
    <name evidence="13 14" type="primary">cpm</name>
    <name evidence="13" type="synonym">cpd</name>
</gene>
<accession>A0A8J0SFE5</accession>
<evidence type="ECO:0000256" key="10">
    <source>
        <dbReference type="PROSITE-ProRule" id="PRU01379"/>
    </source>
</evidence>
<dbReference type="Pfam" id="PF00246">
    <property type="entry name" value="Peptidase_M14"/>
    <property type="match status" value="1"/>
</dbReference>
<evidence type="ECO:0000256" key="4">
    <source>
        <dbReference type="ARBA" id="ARBA00022670"/>
    </source>
</evidence>
<evidence type="ECO:0000256" key="3">
    <source>
        <dbReference type="ARBA" id="ARBA00022645"/>
    </source>
</evidence>
<dbReference type="OMA" id="GHEPYLT"/>
<dbReference type="PANTHER" id="PTHR11532:SF84">
    <property type="entry name" value="CARBOXYPEPTIDASE M"/>
    <property type="match status" value="1"/>
</dbReference>
<comment type="similarity">
    <text evidence="2 10">Belongs to the peptidase M14 family.</text>
</comment>
<evidence type="ECO:0000313" key="13">
    <source>
        <dbReference type="RefSeq" id="XP_012814387.2"/>
    </source>
</evidence>
<evidence type="ECO:0000256" key="5">
    <source>
        <dbReference type="ARBA" id="ARBA00022723"/>
    </source>
</evidence>
<sequence length="461" mass="51457">MHTGGTYNSWQLVAKLESNSGPLHNKAEVLTNELTVLPTKVSVILKQVVICCFLLGVTPVLCTLDFNYHNNKAVENYLKDINNNYSSITYLHSIGSSVAGNQLWVLVIGLYPSQHMIGIPEMKYVANMHGNEVVGRELMLHLIEYLVTSYKTDVVISQLINNTRIHIMPSMNPDGFEASAVDCYGIVGRLNKNGYDLNRNFPDAFNLNPDPIQPETKAVMDWIKSETFVLSANFHGGAVVASYPYDNGNAENNGITPDEDVFKYLATLYATKHANMYQGIQCPGMNSFPAGITNGYQWYPVRGGMQDYNYVYGQCYEITIELSCCKYPDESTLSQFWSDNKVSLIEYIKQIHMGIKGRVFDLEGNPIPNAIVEVKDRKHIQPYTTNSIGEYYHLLTPGSYTFNISAAGVSLLQTVDITNNKNLYATKYDFSINVSASSANSHLQVYTLLSILSTILVLLCT</sequence>
<dbReference type="FunFam" id="2.60.40.1120:FF:000019">
    <property type="entry name" value="Carboxypeptidase D"/>
    <property type="match status" value="1"/>
</dbReference>
<dbReference type="Pfam" id="PF13620">
    <property type="entry name" value="CarboxypepD_reg"/>
    <property type="match status" value="1"/>
</dbReference>
<dbReference type="Gene3D" id="3.40.630.10">
    <property type="entry name" value="Zn peptidases"/>
    <property type="match status" value="1"/>
</dbReference>
<dbReference type="GO" id="GO:0016485">
    <property type="term" value="P:protein processing"/>
    <property type="evidence" value="ECO:0000318"/>
    <property type="project" value="GO_Central"/>
</dbReference>
<dbReference type="InterPro" id="IPR000834">
    <property type="entry name" value="Peptidase_M14"/>
</dbReference>
<dbReference type="GO" id="GO:0008270">
    <property type="term" value="F:zinc ion binding"/>
    <property type="evidence" value="ECO:0007669"/>
    <property type="project" value="InterPro"/>
</dbReference>
<keyword evidence="4" id="KW-0645">Protease</keyword>
<dbReference type="FunFam" id="3.40.630.10:FF:000041">
    <property type="entry name" value="Carboxypeptidase M"/>
    <property type="match status" value="1"/>
</dbReference>
<dbReference type="PROSITE" id="PS52035">
    <property type="entry name" value="PEPTIDASE_M14"/>
    <property type="match status" value="1"/>
</dbReference>
<feature type="domain" description="Peptidase M14" evidence="11">
    <location>
        <begin position="67"/>
        <end position="351"/>
    </location>
</feature>
<dbReference type="SUPFAM" id="SSF53187">
    <property type="entry name" value="Zn-dependent exopeptidases"/>
    <property type="match status" value="1"/>
</dbReference>
<proteinExistence type="inferred from homology"/>
<dbReference type="SUPFAM" id="SSF49464">
    <property type="entry name" value="Carboxypeptidase regulatory domain-like"/>
    <property type="match status" value="1"/>
</dbReference>
<keyword evidence="9" id="KW-0325">Glycoprotein</keyword>
<keyword evidence="5" id="KW-0479">Metal-binding</keyword>
<feature type="active site" description="Proton donor/acceptor" evidence="10">
    <location>
        <position position="321"/>
    </location>
</feature>
<reference evidence="13" key="1">
    <citation type="submission" date="2025-08" db="UniProtKB">
        <authorList>
            <consortium name="RefSeq"/>
        </authorList>
    </citation>
    <scope>IDENTIFICATION</scope>
    <source>
        <strain evidence="13">Nigerian</strain>
        <tissue evidence="13">Liver and blood</tissue>
    </source>
</reference>
<dbReference type="PROSITE" id="PS00132">
    <property type="entry name" value="CARBOXYPEPT_ZN_1"/>
    <property type="match status" value="1"/>
</dbReference>
<dbReference type="AlphaFoldDB" id="A0A8J0SFE5"/>
<evidence type="ECO:0000256" key="2">
    <source>
        <dbReference type="ARBA" id="ARBA00005988"/>
    </source>
</evidence>
<dbReference type="InterPro" id="IPR057246">
    <property type="entry name" value="CARBOXYPEPT_ZN_1"/>
</dbReference>
<dbReference type="GO" id="GO:0006518">
    <property type="term" value="P:peptide metabolic process"/>
    <property type="evidence" value="ECO:0000318"/>
    <property type="project" value="GO_Central"/>
</dbReference>
<dbReference type="OrthoDB" id="10249045at2759"/>
<evidence type="ECO:0000259" key="11">
    <source>
        <dbReference type="PROSITE" id="PS52035"/>
    </source>
</evidence>
<evidence type="ECO:0000313" key="14">
    <source>
        <dbReference type="Xenbase" id="XB-GENE-991713"/>
    </source>
</evidence>
<dbReference type="PANTHER" id="PTHR11532">
    <property type="entry name" value="PROTEASE M14 CARBOXYPEPTIDASE"/>
    <property type="match status" value="1"/>
</dbReference>
<comment type="cofactor">
    <cofactor evidence="1">
        <name>Zn(2+)</name>
        <dbReference type="ChEBI" id="CHEBI:29105"/>
    </cofactor>
</comment>
<dbReference type="GO" id="GO:0005615">
    <property type="term" value="C:extracellular space"/>
    <property type="evidence" value="ECO:0000318"/>
    <property type="project" value="GO_Central"/>
</dbReference>
<dbReference type="CDD" id="cd11308">
    <property type="entry name" value="Peptidase_M14NE-CP-C_like"/>
    <property type="match status" value="1"/>
</dbReference>
<dbReference type="AGR" id="Xenbase:XB-GENE-991713"/>
<keyword evidence="6" id="KW-0378">Hydrolase</keyword>
<dbReference type="SMART" id="SM00631">
    <property type="entry name" value="Zn_pept"/>
    <property type="match status" value="1"/>
</dbReference>
<dbReference type="Xenbase" id="XB-GENE-991713">
    <property type="gene designation" value="cpm"/>
</dbReference>
<dbReference type="CTD" id="1368"/>
<dbReference type="InterPro" id="IPR008969">
    <property type="entry name" value="CarboxyPept-like_regulatory"/>
</dbReference>
<dbReference type="Proteomes" id="UP000008143">
    <property type="component" value="Chromosome 3"/>
</dbReference>
<name>A0A8J0SFE5_XENTR</name>
<keyword evidence="3 13" id="KW-0121">Carboxypeptidase</keyword>
<dbReference type="InterPro" id="IPR057247">
    <property type="entry name" value="CARBOXYPEPT_ZN_2"/>
</dbReference>
<dbReference type="Gene3D" id="2.60.40.1120">
    <property type="entry name" value="Carboxypeptidase-like, regulatory domain"/>
    <property type="match status" value="1"/>
</dbReference>